<comment type="caution">
    <text evidence="10">The sequence shown here is derived from an EMBL/GenBank/DDBJ whole genome shotgun (WGS) entry which is preliminary data.</text>
</comment>
<accession>A0A1V8SAJ4</accession>
<protein>
    <recommendedName>
        <fullName evidence="13">Mitochondrial cytochrome c oxidase assembly factor</fullName>
    </recommendedName>
</protein>
<keyword evidence="12" id="KW-1185">Reference proteome</keyword>
<evidence type="ECO:0000256" key="2">
    <source>
        <dbReference type="ARBA" id="ARBA00004325"/>
    </source>
</evidence>
<dbReference type="PANTHER" id="PTHR33968:SF1">
    <property type="entry name" value="PROTEIN PET100 HOMOLOG, MITOCHONDRIAL"/>
    <property type="match status" value="1"/>
</dbReference>
<keyword evidence="3" id="KW-0812">Transmembrane</keyword>
<evidence type="ECO:0000256" key="3">
    <source>
        <dbReference type="ARBA" id="ARBA00022692"/>
    </source>
</evidence>
<evidence type="ECO:0000256" key="8">
    <source>
        <dbReference type="ARBA" id="ARBA00038077"/>
    </source>
</evidence>
<evidence type="ECO:0000313" key="10">
    <source>
        <dbReference type="EMBL" id="OQN95950.1"/>
    </source>
</evidence>
<dbReference type="PANTHER" id="PTHR33968">
    <property type="entry name" value="PROTEIN PET100 HOMOLOG, MITOCHONDRIAL"/>
    <property type="match status" value="1"/>
</dbReference>
<evidence type="ECO:0000256" key="4">
    <source>
        <dbReference type="ARBA" id="ARBA00022946"/>
    </source>
</evidence>
<dbReference type="Proteomes" id="UP000192596">
    <property type="component" value="Unassembled WGS sequence"/>
</dbReference>
<evidence type="ECO:0000313" key="12">
    <source>
        <dbReference type="Proteomes" id="UP000192596"/>
    </source>
</evidence>
<dbReference type="InParanoid" id="A0A1V8SAJ4"/>
<dbReference type="AlphaFoldDB" id="A0A1V8SAJ4"/>
<dbReference type="InterPro" id="IPR018625">
    <property type="entry name" value="Pet100"/>
</dbReference>
<sequence length="125" mass="14358">MGGPNLEVFKFGMYIMFPIGIMYYFGTNLESRFSVPDFWPKEGSTHKIPFEREEITEELQRLKERRLAARAHRLAIESRGGSTEHFEHRQAEEAQPKPDILAATKLDEPGKSGLAKANGWSSWFK</sequence>
<keyword evidence="4" id="KW-0809">Transit peptide</keyword>
<keyword evidence="6" id="KW-0496">Mitochondrion</keyword>
<organism evidence="10 12">
    <name type="scientific">Cryoendolithus antarcticus</name>
    <dbReference type="NCBI Taxonomy" id="1507870"/>
    <lineage>
        <taxon>Eukaryota</taxon>
        <taxon>Fungi</taxon>
        <taxon>Dikarya</taxon>
        <taxon>Ascomycota</taxon>
        <taxon>Pezizomycotina</taxon>
        <taxon>Dothideomycetes</taxon>
        <taxon>Dothideomycetidae</taxon>
        <taxon>Cladosporiales</taxon>
        <taxon>Cladosporiaceae</taxon>
        <taxon>Cryoendolithus</taxon>
    </lineage>
</organism>
<name>A0A1V8SAJ4_9PEZI</name>
<dbReference type="OrthoDB" id="18175at2759"/>
<dbReference type="GO" id="GO:0005743">
    <property type="term" value="C:mitochondrial inner membrane"/>
    <property type="evidence" value="ECO:0007669"/>
    <property type="project" value="TreeGrafter"/>
</dbReference>
<evidence type="ECO:0000256" key="9">
    <source>
        <dbReference type="SAM" id="MobiDB-lite"/>
    </source>
</evidence>
<gene>
    <name evidence="11" type="ORF">B0A48_14096</name>
    <name evidence="10" type="ORF">B0A48_17893</name>
</gene>
<reference evidence="12" key="2">
    <citation type="submission" date="2017-03" db="EMBL/GenBank/DDBJ databases">
        <title>Genomes of endolithic fungi from Antarctica.</title>
        <authorList>
            <person name="Coleine C."/>
            <person name="Masonjones S."/>
            <person name="Stajich J.E."/>
        </authorList>
    </citation>
    <scope>NUCLEOTIDE SEQUENCE [LARGE SCALE GENOMIC DNA]</scope>
    <source>
        <strain evidence="12">CCFEE 5527</strain>
    </source>
</reference>
<dbReference type="Pfam" id="PF09803">
    <property type="entry name" value="Pet100"/>
    <property type="match status" value="1"/>
</dbReference>
<reference evidence="10" key="1">
    <citation type="journal article" date="2017" name="Genome Announc.">
        <title>Draft Genome Sequences of the Antarctic Endolithic Fungi Rachicladosporium antarcticum CCFEE 5527 and Rachicladosporium sp. CCFEE 5018.</title>
        <authorList>
            <person name="Coleine C."/>
            <person name="Masonjones S."/>
            <person name="Selbmann L."/>
            <person name="Zucconi L."/>
            <person name="Onofri S."/>
            <person name="Pacelli C."/>
            <person name="Stajich J.E."/>
        </authorList>
    </citation>
    <scope>NUCLEOTIDE SEQUENCE</scope>
    <source>
        <strain evidence="10">CCFEE 5527</strain>
    </source>
</reference>
<dbReference type="GO" id="GO:0033617">
    <property type="term" value="P:mitochondrial respiratory chain complex IV assembly"/>
    <property type="evidence" value="ECO:0007669"/>
    <property type="project" value="InterPro"/>
</dbReference>
<comment type="similarity">
    <text evidence="8">Belongs to the PET100 family.</text>
</comment>
<dbReference type="FunCoup" id="A0A1V8SAJ4">
    <property type="interactions" value="27"/>
</dbReference>
<feature type="compositionally biased region" description="Basic and acidic residues" evidence="9">
    <location>
        <begin position="82"/>
        <end position="96"/>
    </location>
</feature>
<evidence type="ECO:0000313" key="11">
    <source>
        <dbReference type="EMBL" id="OQN99891.1"/>
    </source>
</evidence>
<evidence type="ECO:0008006" key="13">
    <source>
        <dbReference type="Google" id="ProtNLM"/>
    </source>
</evidence>
<evidence type="ECO:0000256" key="1">
    <source>
        <dbReference type="ARBA" id="ARBA00004167"/>
    </source>
</evidence>
<dbReference type="EMBL" id="NAJO01000037">
    <property type="protein sequence ID" value="OQN99891.1"/>
    <property type="molecule type" value="Genomic_DNA"/>
</dbReference>
<feature type="region of interest" description="Disordered" evidence="9">
    <location>
        <begin position="78"/>
        <end position="125"/>
    </location>
</feature>
<dbReference type="EMBL" id="NAJO01000075">
    <property type="protein sequence ID" value="OQN95950.1"/>
    <property type="molecule type" value="Genomic_DNA"/>
</dbReference>
<comment type="subcellular location">
    <subcellularLocation>
        <location evidence="1">Membrane</location>
        <topology evidence="1">Single-pass membrane protein</topology>
    </subcellularLocation>
    <subcellularLocation>
        <location evidence="2">Mitochondrion membrane</location>
    </subcellularLocation>
</comment>
<dbReference type="GO" id="GO:0051082">
    <property type="term" value="F:unfolded protein binding"/>
    <property type="evidence" value="ECO:0007669"/>
    <property type="project" value="TreeGrafter"/>
</dbReference>
<proteinExistence type="inferred from homology"/>
<evidence type="ECO:0000256" key="6">
    <source>
        <dbReference type="ARBA" id="ARBA00023128"/>
    </source>
</evidence>
<evidence type="ECO:0000256" key="7">
    <source>
        <dbReference type="ARBA" id="ARBA00023136"/>
    </source>
</evidence>
<evidence type="ECO:0000256" key="5">
    <source>
        <dbReference type="ARBA" id="ARBA00022989"/>
    </source>
</evidence>
<keyword evidence="7" id="KW-0472">Membrane</keyword>
<keyword evidence="5" id="KW-1133">Transmembrane helix</keyword>